<evidence type="ECO:0000313" key="3">
    <source>
        <dbReference type="Proteomes" id="UP000214646"/>
    </source>
</evidence>
<protein>
    <submittedName>
        <fullName evidence="2">Uncharacterized protein</fullName>
    </submittedName>
</protein>
<accession>A0A225DBH8</accession>
<gene>
    <name evidence="2" type="ORF">FRUB_06396</name>
</gene>
<name>A0A225DBH8_9BACT</name>
<evidence type="ECO:0000256" key="1">
    <source>
        <dbReference type="SAM" id="MobiDB-lite"/>
    </source>
</evidence>
<proteinExistence type="predicted"/>
<dbReference type="Proteomes" id="UP000214646">
    <property type="component" value="Unassembled WGS sequence"/>
</dbReference>
<dbReference type="EMBL" id="NIDE01000013">
    <property type="protein sequence ID" value="OWK38891.1"/>
    <property type="molecule type" value="Genomic_DNA"/>
</dbReference>
<dbReference type="AlphaFoldDB" id="A0A225DBH8"/>
<keyword evidence="3" id="KW-1185">Reference proteome</keyword>
<evidence type="ECO:0000313" key="2">
    <source>
        <dbReference type="EMBL" id="OWK38891.1"/>
    </source>
</evidence>
<sequence>MNGTPVPSGVITFHSEVGNHDVFNAPIRDGRYSVDGVPVGAAVVTVRNTGSGPPVTEQAKKPSAAPAGDGKVGDSGTKPKPAAPASGAVPARYGDPATSGLSTSIRAGAQVYPLDLAP</sequence>
<reference evidence="3" key="1">
    <citation type="submission" date="2017-06" db="EMBL/GenBank/DDBJ databases">
        <title>Genome analysis of Fimbriiglobus ruber SP5, the first member of the order Planctomycetales with confirmed chitinolytic capability.</title>
        <authorList>
            <person name="Ravin N.V."/>
            <person name="Rakitin A.L."/>
            <person name="Ivanova A.A."/>
            <person name="Beletsky A.V."/>
            <person name="Kulichevskaya I.S."/>
            <person name="Mardanov A.V."/>
            <person name="Dedysh S.N."/>
        </authorList>
    </citation>
    <scope>NUCLEOTIDE SEQUENCE [LARGE SCALE GENOMIC DNA]</scope>
    <source>
        <strain evidence="3">SP5</strain>
    </source>
</reference>
<organism evidence="2 3">
    <name type="scientific">Fimbriiglobus ruber</name>
    <dbReference type="NCBI Taxonomy" id="1908690"/>
    <lineage>
        <taxon>Bacteria</taxon>
        <taxon>Pseudomonadati</taxon>
        <taxon>Planctomycetota</taxon>
        <taxon>Planctomycetia</taxon>
        <taxon>Gemmatales</taxon>
        <taxon>Gemmataceae</taxon>
        <taxon>Fimbriiglobus</taxon>
    </lineage>
</organism>
<comment type="caution">
    <text evidence="2">The sequence shown here is derived from an EMBL/GenBank/DDBJ whole genome shotgun (WGS) entry which is preliminary data.</text>
</comment>
<feature type="region of interest" description="Disordered" evidence="1">
    <location>
        <begin position="46"/>
        <end position="105"/>
    </location>
</feature>